<evidence type="ECO:0000256" key="5">
    <source>
        <dbReference type="ARBA" id="ARBA00022485"/>
    </source>
</evidence>
<comment type="subunit">
    <text evidence="15">Composed of 13 different subunits. Subunits NuoCD, E, F, and G constitute the peripheral sector of the complex.</text>
</comment>
<dbReference type="FunFam" id="1.20.1440.230:FF:000002">
    <property type="entry name" value="NADH-quinone oxidoreductase subunit F"/>
    <property type="match status" value="1"/>
</dbReference>
<keyword evidence="19" id="KW-0560">Oxidoreductase</keyword>
<dbReference type="NCBIfam" id="NF008436">
    <property type="entry name" value="PRK11278.1"/>
    <property type="match status" value="1"/>
</dbReference>
<keyword evidence="9 17" id="KW-0479">Metal-binding</keyword>
<accession>A0A2P5SYI2</accession>
<dbReference type="GO" id="GO:0048038">
    <property type="term" value="F:quinone binding"/>
    <property type="evidence" value="ECO:0007669"/>
    <property type="project" value="UniProtKB-KW"/>
</dbReference>
<comment type="function">
    <text evidence="14">NDH-1 shuttles electrons from NADH, via FMN and iron-sulfur (Fe-S) centers, to quinones in the respiratory chain. Couples the redox reaction to proton translocation (for every two electrons transferred, four hydrogen ions are translocated across the cytoplasmic membrane), and thus conserves the redox energy in a proton gradient.</text>
</comment>
<evidence type="ECO:0000259" key="18">
    <source>
        <dbReference type="SMART" id="SM00928"/>
    </source>
</evidence>
<evidence type="ECO:0000256" key="12">
    <source>
        <dbReference type="ARBA" id="ARBA00023014"/>
    </source>
</evidence>
<comment type="cofactor">
    <cofactor evidence="2 17">
        <name>[4Fe-4S] cluster</name>
        <dbReference type="ChEBI" id="CHEBI:49883"/>
    </cofactor>
</comment>
<protein>
    <recommendedName>
        <fullName evidence="4 17">NADH-quinone oxidoreductase subunit F</fullName>
        <ecNumber evidence="17">7.1.1.-</ecNumber>
    </recommendedName>
</protein>
<dbReference type="SMART" id="SM00928">
    <property type="entry name" value="NADH_4Fe-4S"/>
    <property type="match status" value="1"/>
</dbReference>
<dbReference type="InterPro" id="IPR011538">
    <property type="entry name" value="Nuo51_FMN-bd"/>
</dbReference>
<dbReference type="GO" id="GO:0046872">
    <property type="term" value="F:metal ion binding"/>
    <property type="evidence" value="ECO:0007669"/>
    <property type="project" value="UniProtKB-KW"/>
</dbReference>
<dbReference type="InterPro" id="IPR019575">
    <property type="entry name" value="Nuop51_4Fe4S-bd"/>
</dbReference>
<evidence type="ECO:0000256" key="7">
    <source>
        <dbReference type="ARBA" id="ARBA00022643"/>
    </source>
</evidence>
<gene>
    <name evidence="19" type="ORF">CRV11_00465</name>
</gene>
<dbReference type="InterPro" id="IPR011537">
    <property type="entry name" value="NADH-UbQ_OxRdtase_suF"/>
</dbReference>
<dbReference type="GO" id="GO:0016491">
    <property type="term" value="F:oxidoreductase activity"/>
    <property type="evidence" value="ECO:0007669"/>
    <property type="project" value="UniProtKB-KW"/>
</dbReference>
<dbReference type="InterPro" id="IPR037207">
    <property type="entry name" value="Nuop51_4Fe4S-bd_sf"/>
</dbReference>
<evidence type="ECO:0000256" key="9">
    <source>
        <dbReference type="ARBA" id="ARBA00022723"/>
    </source>
</evidence>
<evidence type="ECO:0000256" key="14">
    <source>
        <dbReference type="ARBA" id="ARBA00025189"/>
    </source>
</evidence>
<dbReference type="PANTHER" id="PTHR43578">
    <property type="entry name" value="NADH-QUINONE OXIDOREDUCTASE SUBUNIT F"/>
    <property type="match status" value="1"/>
</dbReference>
<evidence type="ECO:0000256" key="11">
    <source>
        <dbReference type="ARBA" id="ARBA00023004"/>
    </source>
</evidence>
<dbReference type="Gene3D" id="3.40.50.11540">
    <property type="entry name" value="NADH-ubiquinone oxidoreductase 51kDa subunit"/>
    <property type="match status" value="1"/>
</dbReference>
<dbReference type="Gene3D" id="1.20.1440.230">
    <property type="entry name" value="NADH-ubiquinone oxidoreductase 51kDa subunit, iron-sulphur binding domain"/>
    <property type="match status" value="1"/>
</dbReference>
<dbReference type="InterPro" id="IPR037225">
    <property type="entry name" value="Nuo51_FMN-bd_sf"/>
</dbReference>
<dbReference type="Pfam" id="PF10589">
    <property type="entry name" value="NADH_4Fe-4S"/>
    <property type="match status" value="1"/>
</dbReference>
<evidence type="ECO:0000256" key="13">
    <source>
        <dbReference type="ARBA" id="ARBA00023027"/>
    </source>
</evidence>
<evidence type="ECO:0000256" key="16">
    <source>
        <dbReference type="ARBA" id="ARBA00047712"/>
    </source>
</evidence>
<dbReference type="InterPro" id="IPR001949">
    <property type="entry name" value="NADH-UbQ_OxRdtase_51kDa_CS"/>
</dbReference>
<organism evidence="19 20">
    <name type="scientific">Candidatus Pantoea edessiphila</name>
    <dbReference type="NCBI Taxonomy" id="2044610"/>
    <lineage>
        <taxon>Bacteria</taxon>
        <taxon>Pseudomonadati</taxon>
        <taxon>Pseudomonadota</taxon>
        <taxon>Gammaproteobacteria</taxon>
        <taxon>Enterobacterales</taxon>
        <taxon>Erwiniaceae</taxon>
        <taxon>Pantoea</taxon>
    </lineage>
</organism>
<dbReference type="PROSITE" id="PS00644">
    <property type="entry name" value="COMPLEX1_51K_1"/>
    <property type="match status" value="1"/>
</dbReference>
<dbReference type="Proteomes" id="UP000296034">
    <property type="component" value="Unassembled WGS sequence"/>
</dbReference>
<keyword evidence="13 17" id="KW-0520">NAD</keyword>
<evidence type="ECO:0000256" key="2">
    <source>
        <dbReference type="ARBA" id="ARBA00001966"/>
    </source>
</evidence>
<feature type="domain" description="NADH-ubiquinone oxidoreductase 51kDa subunit iron-sulphur binding" evidence="18">
    <location>
        <begin position="338"/>
        <end position="383"/>
    </location>
</feature>
<dbReference type="Pfam" id="PF01512">
    <property type="entry name" value="Complex1_51K"/>
    <property type="match status" value="1"/>
</dbReference>
<dbReference type="Gene3D" id="3.10.20.600">
    <property type="match status" value="1"/>
</dbReference>
<dbReference type="EC" id="7.1.1.-" evidence="17"/>
<keyword evidence="5 17" id="KW-0004">4Fe-4S</keyword>
<evidence type="ECO:0000256" key="6">
    <source>
        <dbReference type="ARBA" id="ARBA00022630"/>
    </source>
</evidence>
<evidence type="ECO:0000256" key="17">
    <source>
        <dbReference type="RuleBase" id="RU364066"/>
    </source>
</evidence>
<comment type="similarity">
    <text evidence="3 17">Belongs to the complex I 51 kDa subunit family.</text>
</comment>
<comment type="caution">
    <text evidence="19">The sequence shown here is derived from an EMBL/GenBank/DDBJ whole genome shotgun (WGS) entry which is preliminary data.</text>
</comment>
<dbReference type="GO" id="GO:0008137">
    <property type="term" value="F:NADH dehydrogenase (ubiquinone) activity"/>
    <property type="evidence" value="ECO:0007669"/>
    <property type="project" value="InterPro"/>
</dbReference>
<evidence type="ECO:0000256" key="8">
    <source>
        <dbReference type="ARBA" id="ARBA00022719"/>
    </source>
</evidence>
<reference evidence="19 20" key="1">
    <citation type="journal article" date="2018" name="Genome Biol. Evol.">
        <title>Cladogenesis and Genomic Streamlining in Extracellular Endosymbionts of Tropical Stink Bugs.</title>
        <authorList>
            <person name="Otero-Bravo A."/>
            <person name="Goffredi S."/>
            <person name="Sabree Z.L."/>
        </authorList>
    </citation>
    <scope>NUCLEOTIDE SEQUENCE [LARGE SCALE GENOMIC DNA]</scope>
    <source>
        <strain evidence="19 20">SoET</strain>
    </source>
</reference>
<dbReference type="NCBIfam" id="NF010120">
    <property type="entry name" value="PRK13596.1"/>
    <property type="match status" value="1"/>
</dbReference>
<evidence type="ECO:0000256" key="3">
    <source>
        <dbReference type="ARBA" id="ARBA00007523"/>
    </source>
</evidence>
<dbReference type="GO" id="GO:0051287">
    <property type="term" value="F:NAD binding"/>
    <property type="evidence" value="ECO:0007669"/>
    <property type="project" value="UniProtKB-UniRule"/>
</dbReference>
<dbReference type="GO" id="GO:0051539">
    <property type="term" value="F:4 iron, 4 sulfur cluster binding"/>
    <property type="evidence" value="ECO:0007669"/>
    <property type="project" value="UniProtKB-UniRule"/>
</dbReference>
<dbReference type="Gene3D" id="6.10.250.1450">
    <property type="match status" value="1"/>
</dbReference>
<keyword evidence="6 17" id="KW-0285">Flavoprotein</keyword>
<dbReference type="SUPFAM" id="SSF140490">
    <property type="entry name" value="Nqo1C-terminal domain-like"/>
    <property type="match status" value="1"/>
</dbReference>
<evidence type="ECO:0000256" key="4">
    <source>
        <dbReference type="ARBA" id="ARBA00019901"/>
    </source>
</evidence>
<dbReference type="FunFam" id="3.40.50.11540:FF:000001">
    <property type="entry name" value="NADH dehydrogenase [ubiquinone] flavoprotein 1, mitochondrial"/>
    <property type="match status" value="1"/>
</dbReference>
<proteinExistence type="inferred from homology"/>
<dbReference type="NCBIfam" id="TIGR01959">
    <property type="entry name" value="nuoF_fam"/>
    <property type="match status" value="1"/>
</dbReference>
<dbReference type="SUPFAM" id="SSF142984">
    <property type="entry name" value="Nqo1 middle domain-like"/>
    <property type="match status" value="1"/>
</dbReference>
<evidence type="ECO:0000313" key="20">
    <source>
        <dbReference type="Proteomes" id="UP000296034"/>
    </source>
</evidence>
<sequence length="450" mass="49871">MTIKTVTYNAETHPLTWRLHKDKTPVWINDYCKKNGYKGAEKALKSMTPDEIISLIKESGLKGRGGAGFPTGVKWSLMPKEESLKVRYIICNADEMEPGTYKDRLLMEQMPHQLIEGMLIAAFALKSFRGYIFLRCEYIEAATNLHRAIIEANQANFLGKNIFGTDFSFELIIHTGAGRYICGEETALINSLEGRRANPRSKPPFPANIGVWGKPTCINNVETISNTPAILLNGVNWYHNISNSEDAGTKIMGFSGKVKNPGLWELPFGITAQEILEDYAGGMLDGLQLKAWQPGGASTDFLTSNHLHIPMEFSSISKAGSRLGTAMAMAVDDKISMVSLLVNIEEFFARESCGWCTPCREGLPWTVKILRAIDNKQGQPGDIEMLQQICNQLSSGKTFCAHAPGAIEPLQSAIKYFREEFEAGISLRSFNNFKSIDGIQPNTLNMNTVL</sequence>
<keyword evidence="8 17" id="KW-0874">Quinone</keyword>
<evidence type="ECO:0000256" key="1">
    <source>
        <dbReference type="ARBA" id="ARBA00001917"/>
    </source>
</evidence>
<dbReference type="OrthoDB" id="9805533at2"/>
<keyword evidence="7 17" id="KW-0288">FMN</keyword>
<keyword evidence="10" id="KW-1278">Translocase</keyword>
<dbReference type="PROSITE" id="PS00645">
    <property type="entry name" value="COMPLEX1_51K_2"/>
    <property type="match status" value="1"/>
</dbReference>
<dbReference type="SUPFAM" id="SSF142019">
    <property type="entry name" value="Nqo1 FMN-binding domain-like"/>
    <property type="match status" value="1"/>
</dbReference>
<keyword evidence="11 17" id="KW-0408">Iron</keyword>
<dbReference type="FunFam" id="3.10.20.600:FF:000002">
    <property type="entry name" value="NADH-quinone oxidoreductase subunit F"/>
    <property type="match status" value="1"/>
</dbReference>
<evidence type="ECO:0000256" key="15">
    <source>
        <dbReference type="ARBA" id="ARBA00026021"/>
    </source>
</evidence>
<dbReference type="AlphaFoldDB" id="A0A2P5SYI2"/>
<keyword evidence="12 17" id="KW-0411">Iron-sulfur</keyword>
<name>A0A2P5SYI2_9GAMM</name>
<evidence type="ECO:0000313" key="19">
    <source>
        <dbReference type="EMBL" id="PPI87398.1"/>
    </source>
</evidence>
<dbReference type="EMBL" id="PDKS01000001">
    <property type="protein sequence ID" value="PPI87398.1"/>
    <property type="molecule type" value="Genomic_DNA"/>
</dbReference>
<dbReference type="GO" id="GO:0010181">
    <property type="term" value="F:FMN binding"/>
    <property type="evidence" value="ECO:0007669"/>
    <property type="project" value="InterPro"/>
</dbReference>
<comment type="catalytic activity">
    <reaction evidence="16 17">
        <text>a quinone + NADH + 5 H(+)(in) = a quinol + NAD(+) + 4 H(+)(out)</text>
        <dbReference type="Rhea" id="RHEA:57888"/>
        <dbReference type="ChEBI" id="CHEBI:15378"/>
        <dbReference type="ChEBI" id="CHEBI:24646"/>
        <dbReference type="ChEBI" id="CHEBI:57540"/>
        <dbReference type="ChEBI" id="CHEBI:57945"/>
        <dbReference type="ChEBI" id="CHEBI:132124"/>
    </reaction>
</comment>
<comment type="cofactor">
    <cofactor evidence="1 17">
        <name>FMN</name>
        <dbReference type="ChEBI" id="CHEBI:58210"/>
    </cofactor>
</comment>
<evidence type="ECO:0000256" key="10">
    <source>
        <dbReference type="ARBA" id="ARBA00022967"/>
    </source>
</evidence>
<dbReference type="PANTHER" id="PTHR43578:SF3">
    <property type="entry name" value="NADH-QUINONE OXIDOREDUCTASE SUBUNIT F"/>
    <property type="match status" value="1"/>
</dbReference>